<sequence>MRPIGYYVHHHGAGHWQRAAALAARLRHPCVLLGTAPGVASCPVVELPDDAGGHGTAPGLHYAPIDHAGLRARTARIAGWIAEVRPALMVVDVSVEVAMLARLCSTPVLYVRLAGKRDDPPHLAAFGAARALLAPYPAAIEATDTPSWVRHRTFHAGFLTASSARSRPGKHIAVVFGRGGSGGDREALIAAASAVPERQWNVLGPVSPGASRLPDNLALLGWRDDVVEILAGAAVVVGGGGDGLLAEVAALGKRFICLPEPRPFDEQVAKAERLAELGAAICRTSWPQADSWPALLDEAFALDPTRIAALHDPQALTRAAAFIDDAAQA</sequence>
<dbReference type="EMBL" id="JAAEDH010000016">
    <property type="protein sequence ID" value="MBR0656239.1"/>
    <property type="molecule type" value="Genomic_DNA"/>
</dbReference>
<proteinExistence type="predicted"/>
<dbReference type="PANTHER" id="PTHR21015">
    <property type="entry name" value="UDP-N-ACETYLGLUCOSAMINE--N-ACETYLMURAMYL-(PENTAPEPTIDE) PYROPHOSPHORYL-UNDECAPRENOL N-ACETYLGLUCOSAMINE TRANSFERASE 1"/>
    <property type="match status" value="1"/>
</dbReference>
<organism evidence="2 3">
    <name type="scientific">Plastoroseomonas arctica</name>
    <dbReference type="NCBI Taxonomy" id="1509237"/>
    <lineage>
        <taxon>Bacteria</taxon>
        <taxon>Pseudomonadati</taxon>
        <taxon>Pseudomonadota</taxon>
        <taxon>Alphaproteobacteria</taxon>
        <taxon>Acetobacterales</taxon>
        <taxon>Acetobacteraceae</taxon>
        <taxon>Plastoroseomonas</taxon>
    </lineage>
</organism>
<dbReference type="Pfam" id="PF04101">
    <property type="entry name" value="Glyco_tran_28_C"/>
    <property type="match status" value="1"/>
</dbReference>
<name>A0AAF1JXL4_9PROT</name>
<feature type="domain" description="Glycosyl transferase family 28 C-terminal" evidence="1">
    <location>
        <begin position="216"/>
        <end position="282"/>
    </location>
</feature>
<dbReference type="Gene3D" id="3.40.50.2000">
    <property type="entry name" value="Glycogen Phosphorylase B"/>
    <property type="match status" value="1"/>
</dbReference>
<reference evidence="2" key="2">
    <citation type="journal article" date="2021" name="Syst. Appl. Microbiol.">
        <title>Roseomonas hellenica sp. nov., isolated from roots of wild-growing Alkanna tinctoria.</title>
        <authorList>
            <person name="Rat A."/>
            <person name="Naranjo H.D."/>
            <person name="Lebbe L."/>
            <person name="Cnockaert M."/>
            <person name="Krigas N."/>
            <person name="Grigoriadou K."/>
            <person name="Maloupa E."/>
            <person name="Willems A."/>
        </authorList>
    </citation>
    <scope>NUCLEOTIDE SEQUENCE</scope>
    <source>
        <strain evidence="2">LMG 28251</strain>
    </source>
</reference>
<dbReference type="InterPro" id="IPR007235">
    <property type="entry name" value="Glyco_trans_28_C"/>
</dbReference>
<dbReference type="SUPFAM" id="SSF53756">
    <property type="entry name" value="UDP-Glycosyltransferase/glycogen phosphorylase"/>
    <property type="match status" value="1"/>
</dbReference>
<protein>
    <submittedName>
        <fullName evidence="2">Glycosyltransferase</fullName>
    </submittedName>
</protein>
<dbReference type="RefSeq" id="WP_211875085.1">
    <property type="nucleotide sequence ID" value="NZ_JAAEDH010000016.1"/>
</dbReference>
<evidence type="ECO:0000313" key="2">
    <source>
        <dbReference type="EMBL" id="MBR0656239.1"/>
    </source>
</evidence>
<evidence type="ECO:0000259" key="1">
    <source>
        <dbReference type="Pfam" id="PF04101"/>
    </source>
</evidence>
<reference evidence="2" key="1">
    <citation type="submission" date="2020-01" db="EMBL/GenBank/DDBJ databases">
        <authorList>
            <person name="Rat A."/>
        </authorList>
    </citation>
    <scope>NUCLEOTIDE SEQUENCE</scope>
    <source>
        <strain evidence="2">LMG 28251</strain>
    </source>
</reference>
<dbReference type="Proteomes" id="UP001196068">
    <property type="component" value="Unassembled WGS sequence"/>
</dbReference>
<accession>A0AAF1JXL4</accession>
<keyword evidence="3" id="KW-1185">Reference proteome</keyword>
<evidence type="ECO:0000313" key="3">
    <source>
        <dbReference type="Proteomes" id="UP001196068"/>
    </source>
</evidence>
<gene>
    <name evidence="2" type="ORF">GXW79_14245</name>
</gene>
<dbReference type="AlphaFoldDB" id="A0AAF1JXL4"/>
<comment type="caution">
    <text evidence="2">The sequence shown here is derived from an EMBL/GenBank/DDBJ whole genome shotgun (WGS) entry which is preliminary data.</text>
</comment>
<dbReference type="GO" id="GO:0016758">
    <property type="term" value="F:hexosyltransferase activity"/>
    <property type="evidence" value="ECO:0007669"/>
    <property type="project" value="InterPro"/>
</dbReference>
<dbReference type="PANTHER" id="PTHR21015:SF22">
    <property type="entry name" value="GLYCOSYLTRANSFERASE"/>
    <property type="match status" value="1"/>
</dbReference>